<feature type="compositionally biased region" description="Polar residues" evidence="1">
    <location>
        <begin position="36"/>
        <end position="46"/>
    </location>
</feature>
<accession>A0ABR1ITH6</accession>
<protein>
    <recommendedName>
        <fullName evidence="2">BTB domain-containing protein</fullName>
    </recommendedName>
</protein>
<feature type="compositionally biased region" description="Basic and acidic residues" evidence="1">
    <location>
        <begin position="21"/>
        <end position="33"/>
    </location>
</feature>
<dbReference type="PROSITE" id="PS50097">
    <property type="entry name" value="BTB"/>
    <property type="match status" value="1"/>
</dbReference>
<sequence length="348" mass="39024">MVGHAVRISQIKQEPPVYVFNHDRESDYADSGRESYGSTSSNSISVKRSESRSLSKEVEDIQGSSSGTQASRLGSSLSTTMSSLVPEDVKPDRYILDSKGKQRETETGAGWVGAVDTSTGQSSQSRESNTIVTPPSPHARMTDSSESRKHTLNVDDSSSEQLKRQKVDDLPRSRHWISGQMVVIQVDGAAFRLLSTQLEKESPFFSALFDTNVATASLDEMGTRIFVVDVNGVTKSNFAALLDVIEDPLKYFDSPPPFLHLLDIILVSYLLSFSRWHKWAIRQMEAFISTDVTKIDGTLRPFDQSLAALSVFRICKLRPFQKRVMYELVRRRDLFNDNDFLRFPLPCP</sequence>
<evidence type="ECO:0000256" key="1">
    <source>
        <dbReference type="SAM" id="MobiDB-lite"/>
    </source>
</evidence>
<dbReference type="InterPro" id="IPR000210">
    <property type="entry name" value="BTB/POZ_dom"/>
</dbReference>
<evidence type="ECO:0000259" key="2">
    <source>
        <dbReference type="PROSITE" id="PS50097"/>
    </source>
</evidence>
<dbReference type="Proteomes" id="UP001498398">
    <property type="component" value="Unassembled WGS sequence"/>
</dbReference>
<feature type="domain" description="BTB" evidence="2">
    <location>
        <begin position="180"/>
        <end position="245"/>
    </location>
</feature>
<gene>
    <name evidence="3" type="ORF">VKT23_017649</name>
</gene>
<reference evidence="3 4" key="1">
    <citation type="submission" date="2024-01" db="EMBL/GenBank/DDBJ databases">
        <title>A draft genome for the cacao thread blight pathogen Marasmiellus scandens.</title>
        <authorList>
            <person name="Baruah I.K."/>
            <person name="Leung J."/>
            <person name="Bukari Y."/>
            <person name="Amoako-Attah I."/>
            <person name="Meinhardt L.W."/>
            <person name="Bailey B.A."/>
            <person name="Cohen S.P."/>
        </authorList>
    </citation>
    <scope>NUCLEOTIDE SEQUENCE [LARGE SCALE GENOMIC DNA]</scope>
    <source>
        <strain evidence="3 4">GH-19</strain>
    </source>
</reference>
<name>A0ABR1ITH6_9AGAR</name>
<evidence type="ECO:0000313" key="4">
    <source>
        <dbReference type="Proteomes" id="UP001498398"/>
    </source>
</evidence>
<feature type="region of interest" description="Disordered" evidence="1">
    <location>
        <begin position="17"/>
        <end position="169"/>
    </location>
</feature>
<proteinExistence type="predicted"/>
<feature type="compositionally biased region" description="Basic and acidic residues" evidence="1">
    <location>
        <begin position="47"/>
        <end position="59"/>
    </location>
</feature>
<keyword evidence="4" id="KW-1185">Reference proteome</keyword>
<feature type="compositionally biased region" description="Low complexity" evidence="1">
    <location>
        <begin position="71"/>
        <end position="84"/>
    </location>
</feature>
<feature type="compositionally biased region" description="Basic and acidic residues" evidence="1">
    <location>
        <begin position="140"/>
        <end position="153"/>
    </location>
</feature>
<feature type="compositionally biased region" description="Polar residues" evidence="1">
    <location>
        <begin position="116"/>
        <end position="133"/>
    </location>
</feature>
<dbReference type="EMBL" id="JBANRG010000074">
    <property type="protein sequence ID" value="KAK7439159.1"/>
    <property type="molecule type" value="Genomic_DNA"/>
</dbReference>
<feature type="compositionally biased region" description="Basic and acidic residues" evidence="1">
    <location>
        <begin position="87"/>
        <end position="106"/>
    </location>
</feature>
<evidence type="ECO:0000313" key="3">
    <source>
        <dbReference type="EMBL" id="KAK7439159.1"/>
    </source>
</evidence>
<organism evidence="3 4">
    <name type="scientific">Marasmiellus scandens</name>
    <dbReference type="NCBI Taxonomy" id="2682957"/>
    <lineage>
        <taxon>Eukaryota</taxon>
        <taxon>Fungi</taxon>
        <taxon>Dikarya</taxon>
        <taxon>Basidiomycota</taxon>
        <taxon>Agaricomycotina</taxon>
        <taxon>Agaricomycetes</taxon>
        <taxon>Agaricomycetidae</taxon>
        <taxon>Agaricales</taxon>
        <taxon>Marasmiineae</taxon>
        <taxon>Omphalotaceae</taxon>
        <taxon>Marasmiellus</taxon>
    </lineage>
</organism>
<comment type="caution">
    <text evidence="3">The sequence shown here is derived from an EMBL/GenBank/DDBJ whole genome shotgun (WGS) entry which is preliminary data.</text>
</comment>